<feature type="transmembrane region" description="Helical" evidence="5">
    <location>
        <begin position="101"/>
        <end position="119"/>
    </location>
</feature>
<dbReference type="Gene3D" id="3.30.1150.10">
    <property type="match status" value="1"/>
</dbReference>
<dbReference type="NCBIfam" id="TIGR01352">
    <property type="entry name" value="tonB_Cterm"/>
    <property type="match status" value="1"/>
</dbReference>
<evidence type="ECO:0000256" key="3">
    <source>
        <dbReference type="ARBA" id="ARBA00022989"/>
    </source>
</evidence>
<feature type="transmembrane region" description="Helical" evidence="5">
    <location>
        <begin position="45"/>
        <end position="70"/>
    </location>
</feature>
<keyword evidence="2 5" id="KW-0812">Transmembrane</keyword>
<feature type="transmembrane region" description="Helical" evidence="5">
    <location>
        <begin position="12"/>
        <end position="33"/>
    </location>
</feature>
<dbReference type="KEGG" id="tsa:AciPR4_0693"/>
<dbReference type="PANTHER" id="PTHR34978">
    <property type="entry name" value="POSSIBLE SENSOR-TRANSDUCER PROTEIN BLAR"/>
    <property type="match status" value="1"/>
</dbReference>
<name>E8V5J2_TERSS</name>
<organism evidence="8 9">
    <name type="scientific">Terriglobus saanensis (strain ATCC BAA-1853 / DSM 23119 / SP1PR4)</name>
    <dbReference type="NCBI Taxonomy" id="401053"/>
    <lineage>
        <taxon>Bacteria</taxon>
        <taxon>Pseudomonadati</taxon>
        <taxon>Acidobacteriota</taxon>
        <taxon>Terriglobia</taxon>
        <taxon>Terriglobales</taxon>
        <taxon>Acidobacteriaceae</taxon>
        <taxon>Terriglobus</taxon>
    </lineage>
</organism>
<keyword evidence="4 5" id="KW-0472">Membrane</keyword>
<dbReference type="RefSeq" id="WP_013567259.1">
    <property type="nucleotide sequence ID" value="NC_014963.1"/>
</dbReference>
<dbReference type="STRING" id="401053.AciPR4_0693"/>
<comment type="subcellular location">
    <subcellularLocation>
        <location evidence="1">Membrane</location>
        <topology evidence="1">Single-pass membrane protein</topology>
    </subcellularLocation>
</comment>
<dbReference type="eggNOG" id="COG4219">
    <property type="taxonomic scope" value="Bacteria"/>
</dbReference>
<evidence type="ECO:0000313" key="8">
    <source>
        <dbReference type="EMBL" id="ADV81526.1"/>
    </source>
</evidence>
<keyword evidence="3 5" id="KW-1133">Transmembrane helix</keyword>
<dbReference type="AlphaFoldDB" id="E8V5J2"/>
<dbReference type="SUPFAM" id="SSF74653">
    <property type="entry name" value="TolA/TonB C-terminal domain"/>
    <property type="match status" value="1"/>
</dbReference>
<dbReference type="InterPro" id="IPR052173">
    <property type="entry name" value="Beta-lactam_resp_regulator"/>
</dbReference>
<dbReference type="GO" id="GO:0055085">
    <property type="term" value="P:transmembrane transport"/>
    <property type="evidence" value="ECO:0007669"/>
    <property type="project" value="InterPro"/>
</dbReference>
<dbReference type="CDD" id="cd07341">
    <property type="entry name" value="M56_BlaR1_MecR1_like"/>
    <property type="match status" value="1"/>
</dbReference>
<evidence type="ECO:0000256" key="2">
    <source>
        <dbReference type="ARBA" id="ARBA00022692"/>
    </source>
</evidence>
<dbReference type="Pfam" id="PF03544">
    <property type="entry name" value="TonB_C"/>
    <property type="match status" value="1"/>
</dbReference>
<protein>
    <submittedName>
        <fullName evidence="8">TonB family protein</fullName>
    </submittedName>
</protein>
<dbReference type="HOGENOM" id="CLU_594166_0_0_0"/>
<gene>
    <name evidence="8" type="ordered locus">AciPR4_0693</name>
</gene>
<evidence type="ECO:0000259" key="6">
    <source>
        <dbReference type="Pfam" id="PF03544"/>
    </source>
</evidence>
<feature type="domain" description="Peptidase M56" evidence="7">
    <location>
        <begin position="27"/>
        <end position="297"/>
    </location>
</feature>
<evidence type="ECO:0000313" key="9">
    <source>
        <dbReference type="Proteomes" id="UP000006844"/>
    </source>
</evidence>
<feature type="domain" description="TonB C-terminal" evidence="6">
    <location>
        <begin position="368"/>
        <end position="444"/>
    </location>
</feature>
<sequence>MSKVLGFILSYIANSVWEVSVIAGAGWLVNFLLRKLGPRSAHIHWVVTLLLAVVAPALPFLRWLFALIFMPHSMVTRTSVTFVAAPIHVESFQRGLELPDLTASCFVLLYLGVLLYFALRLGWTSRNTLALLRETSPALLTAEQEEIWRQCKLAYALPSVQLQISEKVSGPVTLGFRKPVLLVPPRFMEGCTAQDLLSAFAHECAHMERHDFAKNLFYEVVSLVLFFHPVVWMLKSQIAQTREMVCDGMAVDRAIDSHSYTQSLLRLASMVYEHARVPVSHAVGIFDANILEKRVMVMRIKTPKLNPSVQYGLVLSAVLFLASVAAAGATRAIAVEPESALQRVPMHGPVYQVGNGVSAPVLRFQADPEYPKAAQEGNGKLRSGMCFISLVVDAKGMPTDVHVAKSLNPDFDANAIKAVQQWRFSPARRSGKPVAVALNVEVNFQKF</sequence>
<evidence type="ECO:0000256" key="1">
    <source>
        <dbReference type="ARBA" id="ARBA00004167"/>
    </source>
</evidence>
<dbReference type="InterPro" id="IPR037682">
    <property type="entry name" value="TonB_C"/>
</dbReference>
<proteinExistence type="predicted"/>
<keyword evidence="9" id="KW-1185">Reference proteome</keyword>
<dbReference type="InterPro" id="IPR006260">
    <property type="entry name" value="TonB/TolA_C"/>
</dbReference>
<evidence type="ECO:0000256" key="5">
    <source>
        <dbReference type="SAM" id="Phobius"/>
    </source>
</evidence>
<dbReference type="EMBL" id="CP002467">
    <property type="protein sequence ID" value="ADV81526.1"/>
    <property type="molecule type" value="Genomic_DNA"/>
</dbReference>
<dbReference type="PANTHER" id="PTHR34978:SF3">
    <property type="entry name" value="SLR0241 PROTEIN"/>
    <property type="match status" value="1"/>
</dbReference>
<dbReference type="InterPro" id="IPR008756">
    <property type="entry name" value="Peptidase_M56"/>
</dbReference>
<evidence type="ECO:0000259" key="7">
    <source>
        <dbReference type="Pfam" id="PF05569"/>
    </source>
</evidence>
<dbReference type="eggNOG" id="COG0810">
    <property type="taxonomic scope" value="Bacteria"/>
</dbReference>
<dbReference type="Pfam" id="PF05569">
    <property type="entry name" value="Peptidase_M56"/>
    <property type="match status" value="1"/>
</dbReference>
<dbReference type="Proteomes" id="UP000006844">
    <property type="component" value="Chromosome"/>
</dbReference>
<dbReference type="OrthoDB" id="110340at2"/>
<evidence type="ECO:0000256" key="4">
    <source>
        <dbReference type="ARBA" id="ARBA00023136"/>
    </source>
</evidence>
<reference evidence="8 9" key="1">
    <citation type="journal article" date="2012" name="Stand. Genomic Sci.">
        <title>Complete genome sequence of Terriglobus saanensis type strain SP1PR4(T), an Acidobacteria from tundra soil.</title>
        <authorList>
            <person name="Rawat S.R."/>
            <person name="Mannisto M.K."/>
            <person name="Starovoytov V."/>
            <person name="Goodwin L."/>
            <person name="Nolan M."/>
            <person name="Hauser L."/>
            <person name="Land M."/>
            <person name="Davenport K.W."/>
            <person name="Woyke T."/>
            <person name="Haggblom M.M."/>
        </authorList>
    </citation>
    <scope>NUCLEOTIDE SEQUENCE</scope>
    <source>
        <strain evidence="9">ATCC BAA-1853 / DSM 23119 / SP1PR4</strain>
    </source>
</reference>
<accession>E8V5J2</accession>
<dbReference type="GO" id="GO:0016020">
    <property type="term" value="C:membrane"/>
    <property type="evidence" value="ECO:0007669"/>
    <property type="project" value="UniProtKB-SubCell"/>
</dbReference>